<evidence type="ECO:0000313" key="3">
    <source>
        <dbReference type="Proteomes" id="UP000308488"/>
    </source>
</evidence>
<organism evidence="2 3">
    <name type="scientific">Marinobacter panjinensis</name>
    <dbReference type="NCBI Taxonomy" id="2576384"/>
    <lineage>
        <taxon>Bacteria</taxon>
        <taxon>Pseudomonadati</taxon>
        <taxon>Pseudomonadota</taxon>
        <taxon>Gammaproteobacteria</taxon>
        <taxon>Pseudomonadales</taxon>
        <taxon>Marinobacteraceae</taxon>
        <taxon>Marinobacter</taxon>
    </lineage>
</organism>
<dbReference type="InterPro" id="IPR049503">
    <property type="entry name" value="AbiJ_NTD4"/>
</dbReference>
<evidence type="ECO:0000313" key="2">
    <source>
        <dbReference type="EMBL" id="TKV68030.1"/>
    </source>
</evidence>
<dbReference type="EMBL" id="SZYH01000001">
    <property type="protein sequence ID" value="TKV68030.1"/>
    <property type="molecule type" value="Genomic_DNA"/>
</dbReference>
<dbReference type="AlphaFoldDB" id="A0A4U6R348"/>
<comment type="caution">
    <text evidence="2">The sequence shown here is derived from an EMBL/GenBank/DDBJ whole genome shotgun (WGS) entry which is preliminary data.</text>
</comment>
<dbReference type="RefSeq" id="WP_137435441.1">
    <property type="nucleotide sequence ID" value="NZ_JANRHC010000001.1"/>
</dbReference>
<protein>
    <recommendedName>
        <fullName evidence="1">HEPN AbiJ-N-terminal domain-containing protein</fullName>
    </recommendedName>
</protein>
<name>A0A4U6R348_9GAMM</name>
<dbReference type="Proteomes" id="UP000308488">
    <property type="component" value="Unassembled WGS sequence"/>
</dbReference>
<sequence>MTKKFSERIGIVEPVHNIQTEGMSDELRNSLWNFVHSQFHSLRHDHWIRVSKFVAQFFRKVPVDELPFRDYECRKWIKAYFYGLEWYEVYDLIEFLVANNQMIIDYQGRDQERIEKGYNEIFVSELSGYRFVAGVLAPISNPAETGAISDALEASSSKGLSGARSHIHTALTLLGRKPNPEYRNSIKESISAVESVVKQISGSDAQGLAGALAELEKSVPIHGAMKQGFIRLYGYTSDSDGIRHAILEEPNVGFDEAKYMLVSCSAFVNYLIAKSDAAGLLGRALE</sequence>
<feature type="domain" description="HEPN AbiJ-N-terminal" evidence="1">
    <location>
        <begin position="4"/>
        <end position="153"/>
    </location>
</feature>
<dbReference type="Pfam" id="PF18863">
    <property type="entry name" value="AbiJ_NTD4"/>
    <property type="match status" value="1"/>
</dbReference>
<accession>A0A4U6R348</accession>
<keyword evidence="3" id="KW-1185">Reference proteome</keyword>
<proteinExistence type="predicted"/>
<dbReference type="OrthoDB" id="9786278at2"/>
<reference evidence="2 3" key="1">
    <citation type="submission" date="2019-05" db="EMBL/GenBank/DDBJ databases">
        <title>Marinobacter panjinensis sp. nov., a moderately halophilic bacterium isolated from sea tidal flat environment.</title>
        <authorList>
            <person name="Yang W."/>
            <person name="An M."/>
            <person name="He W."/>
            <person name="Luo X."/>
            <person name="Zhu L."/>
            <person name="Chen G."/>
            <person name="Zhang Y."/>
            <person name="Wang Y."/>
        </authorList>
    </citation>
    <scope>NUCLEOTIDE SEQUENCE [LARGE SCALE GENOMIC DNA]</scope>
    <source>
        <strain evidence="2 3">PJ-16</strain>
    </source>
</reference>
<gene>
    <name evidence="2" type="ORF">FDP08_07940</name>
</gene>
<evidence type="ECO:0000259" key="1">
    <source>
        <dbReference type="Pfam" id="PF18863"/>
    </source>
</evidence>